<keyword evidence="3" id="KW-1185">Reference proteome</keyword>
<name>A0A3N7FDK6_POPTR</name>
<evidence type="ECO:0000313" key="3">
    <source>
        <dbReference type="Proteomes" id="UP000006729"/>
    </source>
</evidence>
<evidence type="ECO:0000256" key="1">
    <source>
        <dbReference type="SAM" id="Phobius"/>
    </source>
</evidence>
<proteinExistence type="predicted"/>
<dbReference type="EMBL" id="CM009296">
    <property type="protein sequence ID" value="RQO92740.1"/>
    <property type="molecule type" value="Genomic_DNA"/>
</dbReference>
<keyword evidence="1" id="KW-0812">Transmembrane</keyword>
<reference evidence="2 3" key="1">
    <citation type="journal article" date="2006" name="Science">
        <title>The genome of black cottonwood, Populus trichocarpa (Torr. &amp; Gray).</title>
        <authorList>
            <person name="Tuskan G.A."/>
            <person name="Difazio S."/>
            <person name="Jansson S."/>
            <person name="Bohlmann J."/>
            <person name="Grigoriev I."/>
            <person name="Hellsten U."/>
            <person name="Putnam N."/>
            <person name="Ralph S."/>
            <person name="Rombauts S."/>
            <person name="Salamov A."/>
            <person name="Schein J."/>
            <person name="Sterck L."/>
            <person name="Aerts A."/>
            <person name="Bhalerao R.R."/>
            <person name="Bhalerao R.P."/>
            <person name="Blaudez D."/>
            <person name="Boerjan W."/>
            <person name="Brun A."/>
            <person name="Brunner A."/>
            <person name="Busov V."/>
            <person name="Campbell M."/>
            <person name="Carlson J."/>
            <person name="Chalot M."/>
            <person name="Chapman J."/>
            <person name="Chen G.L."/>
            <person name="Cooper D."/>
            <person name="Coutinho P.M."/>
            <person name="Couturier J."/>
            <person name="Covert S."/>
            <person name="Cronk Q."/>
            <person name="Cunningham R."/>
            <person name="Davis J."/>
            <person name="Degroeve S."/>
            <person name="Dejardin A."/>
            <person name="Depamphilis C."/>
            <person name="Detter J."/>
            <person name="Dirks B."/>
            <person name="Dubchak I."/>
            <person name="Duplessis S."/>
            <person name="Ehlting J."/>
            <person name="Ellis B."/>
            <person name="Gendler K."/>
            <person name="Goodstein D."/>
            <person name="Gribskov M."/>
            <person name="Grimwood J."/>
            <person name="Groover A."/>
            <person name="Gunter L."/>
            <person name="Hamberger B."/>
            <person name="Heinze B."/>
            <person name="Helariutta Y."/>
            <person name="Henrissat B."/>
            <person name="Holligan D."/>
            <person name="Holt R."/>
            <person name="Huang W."/>
            <person name="Islam-Faridi N."/>
            <person name="Jones S."/>
            <person name="Jones-Rhoades M."/>
            <person name="Jorgensen R."/>
            <person name="Joshi C."/>
            <person name="Kangasjarvi J."/>
            <person name="Karlsson J."/>
            <person name="Kelleher C."/>
            <person name="Kirkpatrick R."/>
            <person name="Kirst M."/>
            <person name="Kohler A."/>
            <person name="Kalluri U."/>
            <person name="Larimer F."/>
            <person name="Leebens-Mack J."/>
            <person name="Leple J.C."/>
            <person name="Locascio P."/>
            <person name="Lou Y."/>
            <person name="Lucas S."/>
            <person name="Martin F."/>
            <person name="Montanini B."/>
            <person name="Napoli C."/>
            <person name="Nelson D.R."/>
            <person name="Nelson C."/>
            <person name="Nieminen K."/>
            <person name="Nilsson O."/>
            <person name="Pereda V."/>
            <person name="Peter G."/>
            <person name="Philippe R."/>
            <person name="Pilate G."/>
            <person name="Poliakov A."/>
            <person name="Razumovskaya J."/>
            <person name="Richardson P."/>
            <person name="Rinaldi C."/>
            <person name="Ritland K."/>
            <person name="Rouze P."/>
            <person name="Ryaboy D."/>
            <person name="Schmutz J."/>
            <person name="Schrader J."/>
            <person name="Segerman B."/>
            <person name="Shin H."/>
            <person name="Siddiqui A."/>
            <person name="Sterky F."/>
            <person name="Terry A."/>
            <person name="Tsai C.J."/>
            <person name="Uberbacher E."/>
            <person name="Unneberg P."/>
            <person name="Vahala J."/>
            <person name="Wall K."/>
            <person name="Wessler S."/>
            <person name="Yang G."/>
            <person name="Yin T."/>
            <person name="Douglas C."/>
            <person name="Marra M."/>
            <person name="Sandberg G."/>
            <person name="Van de Peer Y."/>
            <person name="Rokhsar D."/>
        </authorList>
    </citation>
    <scope>NUCLEOTIDE SEQUENCE [LARGE SCALE GENOMIC DNA]</scope>
    <source>
        <strain evidence="3">cv. Nisqually</strain>
    </source>
</reference>
<evidence type="ECO:0000313" key="2">
    <source>
        <dbReference type="EMBL" id="RQO92740.1"/>
    </source>
</evidence>
<dbReference type="Gramene" id="Potri.007G092450.1.v4.1">
    <property type="protein sequence ID" value="Potri.007G092450.1.v4.1"/>
    <property type="gene ID" value="Potri.007G092450.v4.1"/>
</dbReference>
<feature type="transmembrane region" description="Helical" evidence="1">
    <location>
        <begin position="92"/>
        <end position="112"/>
    </location>
</feature>
<dbReference type="AlphaFoldDB" id="A0A3N7FDK6"/>
<keyword evidence="1" id="KW-0472">Membrane</keyword>
<dbReference type="Proteomes" id="UP000006729">
    <property type="component" value="Chromosome 7"/>
</dbReference>
<protein>
    <submittedName>
        <fullName evidence="2">Uncharacterized protein</fullName>
    </submittedName>
</protein>
<dbReference type="InParanoid" id="A0A3N7FDK6"/>
<gene>
    <name evidence="2" type="ORF">POPTR_007G092450</name>
</gene>
<organism evidence="2 3">
    <name type="scientific">Populus trichocarpa</name>
    <name type="common">Western balsam poplar</name>
    <name type="synonym">Populus balsamifera subsp. trichocarpa</name>
    <dbReference type="NCBI Taxonomy" id="3694"/>
    <lineage>
        <taxon>Eukaryota</taxon>
        <taxon>Viridiplantae</taxon>
        <taxon>Streptophyta</taxon>
        <taxon>Embryophyta</taxon>
        <taxon>Tracheophyta</taxon>
        <taxon>Spermatophyta</taxon>
        <taxon>Magnoliopsida</taxon>
        <taxon>eudicotyledons</taxon>
        <taxon>Gunneridae</taxon>
        <taxon>Pentapetalae</taxon>
        <taxon>rosids</taxon>
        <taxon>fabids</taxon>
        <taxon>Malpighiales</taxon>
        <taxon>Salicaceae</taxon>
        <taxon>Saliceae</taxon>
        <taxon>Populus</taxon>
    </lineage>
</organism>
<sequence length="129" mass="15013">MNCSILDLCNNSLNNRTHFLFRKKHGPLGPSSSKASFPYSALPHQFSDKRFEVRLEGDYIESEYGSIILHGWEVIITWCQILSNKVMMQMKYFSGASYLFNFSSFLYQWIILQIKLMTWVSSDVSAFSF</sequence>
<accession>A0A3N7FDK6</accession>
<keyword evidence="1" id="KW-1133">Transmembrane helix</keyword>